<gene>
    <name evidence="1" type="ORF">E2C01_028518</name>
</gene>
<keyword evidence="2" id="KW-1185">Reference proteome</keyword>
<dbReference type="EMBL" id="VSRR010003200">
    <property type="protein sequence ID" value="MPC35104.1"/>
    <property type="molecule type" value="Genomic_DNA"/>
</dbReference>
<protein>
    <submittedName>
        <fullName evidence="1">Uncharacterized protein</fullName>
    </submittedName>
</protein>
<dbReference type="Proteomes" id="UP000324222">
    <property type="component" value="Unassembled WGS sequence"/>
</dbReference>
<reference evidence="1 2" key="1">
    <citation type="submission" date="2019-05" db="EMBL/GenBank/DDBJ databases">
        <title>Another draft genome of Portunus trituberculatus and its Hox gene families provides insights of decapod evolution.</title>
        <authorList>
            <person name="Jeong J.-H."/>
            <person name="Song I."/>
            <person name="Kim S."/>
            <person name="Choi T."/>
            <person name="Kim D."/>
            <person name="Ryu S."/>
            <person name="Kim W."/>
        </authorList>
    </citation>
    <scope>NUCLEOTIDE SEQUENCE [LARGE SCALE GENOMIC DNA]</scope>
    <source>
        <tissue evidence="1">Muscle</tissue>
    </source>
</reference>
<accession>A0A5B7ERW7</accession>
<dbReference type="AlphaFoldDB" id="A0A5B7ERW7"/>
<organism evidence="1 2">
    <name type="scientific">Portunus trituberculatus</name>
    <name type="common">Swimming crab</name>
    <name type="synonym">Neptunus trituberculatus</name>
    <dbReference type="NCBI Taxonomy" id="210409"/>
    <lineage>
        <taxon>Eukaryota</taxon>
        <taxon>Metazoa</taxon>
        <taxon>Ecdysozoa</taxon>
        <taxon>Arthropoda</taxon>
        <taxon>Crustacea</taxon>
        <taxon>Multicrustacea</taxon>
        <taxon>Malacostraca</taxon>
        <taxon>Eumalacostraca</taxon>
        <taxon>Eucarida</taxon>
        <taxon>Decapoda</taxon>
        <taxon>Pleocyemata</taxon>
        <taxon>Brachyura</taxon>
        <taxon>Eubrachyura</taxon>
        <taxon>Portunoidea</taxon>
        <taxon>Portunidae</taxon>
        <taxon>Portuninae</taxon>
        <taxon>Portunus</taxon>
    </lineage>
</organism>
<evidence type="ECO:0000313" key="1">
    <source>
        <dbReference type="EMBL" id="MPC35104.1"/>
    </source>
</evidence>
<evidence type="ECO:0000313" key="2">
    <source>
        <dbReference type="Proteomes" id="UP000324222"/>
    </source>
</evidence>
<comment type="caution">
    <text evidence="1">The sequence shown here is derived from an EMBL/GenBank/DDBJ whole genome shotgun (WGS) entry which is preliminary data.</text>
</comment>
<proteinExistence type="predicted"/>
<sequence>MVEPFLRTLLDEVARPHRNLVCLHGSREFPHARDAMKYILSLVDAGEKPNSASCLRGAITLGNSMNMNVSSR</sequence>
<name>A0A5B7ERW7_PORTR</name>